<keyword evidence="3 6" id="KW-0032">Aminotransferase</keyword>
<dbReference type="EC" id="2.6.1.-" evidence="6"/>
<dbReference type="InterPro" id="IPR015424">
    <property type="entry name" value="PyrdxlP-dep_Trfase"/>
</dbReference>
<reference evidence="8" key="1">
    <citation type="submission" date="2016-04" db="EMBL/GenBank/DDBJ databases">
        <authorList>
            <person name="Tabuchi Yagui T.R."/>
        </authorList>
    </citation>
    <scope>NUCLEOTIDE SEQUENCE [LARGE SCALE GENOMIC DNA]</scope>
    <source>
        <strain evidence="8">NIES-26</strain>
    </source>
</reference>
<dbReference type="Proteomes" id="UP000252107">
    <property type="component" value="Unassembled WGS sequence"/>
</dbReference>
<evidence type="ECO:0000313" key="9">
    <source>
        <dbReference type="Proteomes" id="UP000252107"/>
    </source>
</evidence>
<dbReference type="AlphaFoldDB" id="A0A367Q121"/>
<keyword evidence="4 6" id="KW-0808">Transferase</keyword>
<dbReference type="GO" id="GO:0008483">
    <property type="term" value="F:transaminase activity"/>
    <property type="evidence" value="ECO:0007669"/>
    <property type="project" value="UniProtKB-KW"/>
</dbReference>
<evidence type="ECO:0000256" key="5">
    <source>
        <dbReference type="ARBA" id="ARBA00022898"/>
    </source>
</evidence>
<dbReference type="InterPro" id="IPR050596">
    <property type="entry name" value="AspAT/PAT-like"/>
</dbReference>
<keyword evidence="5" id="KW-0663">Pyridoxal phosphate</keyword>
<dbReference type="GO" id="GO:0006520">
    <property type="term" value="P:amino acid metabolic process"/>
    <property type="evidence" value="ECO:0007669"/>
    <property type="project" value="InterPro"/>
</dbReference>
<evidence type="ECO:0000256" key="6">
    <source>
        <dbReference type="RuleBase" id="RU000481"/>
    </source>
</evidence>
<evidence type="ECO:0000256" key="4">
    <source>
        <dbReference type="ARBA" id="ARBA00022679"/>
    </source>
</evidence>
<organism evidence="8 9">
    <name type="scientific">Nostoc minutum NIES-26</name>
    <dbReference type="NCBI Taxonomy" id="1844469"/>
    <lineage>
        <taxon>Bacteria</taxon>
        <taxon>Bacillati</taxon>
        <taxon>Cyanobacteriota</taxon>
        <taxon>Cyanophyceae</taxon>
        <taxon>Nostocales</taxon>
        <taxon>Nostocaceae</taxon>
        <taxon>Nostoc</taxon>
    </lineage>
</organism>
<evidence type="ECO:0000259" key="7">
    <source>
        <dbReference type="Pfam" id="PF00155"/>
    </source>
</evidence>
<name>A0A367Q121_9NOSO</name>
<comment type="similarity">
    <text evidence="2 6">Belongs to the class-I pyridoxal-phosphate-dependent aminotransferase family.</text>
</comment>
<evidence type="ECO:0000256" key="2">
    <source>
        <dbReference type="ARBA" id="ARBA00007441"/>
    </source>
</evidence>
<protein>
    <recommendedName>
        <fullName evidence="6">Aminotransferase</fullName>
        <ecNumber evidence="6">2.6.1.-</ecNumber>
    </recommendedName>
</protein>
<dbReference type="PANTHER" id="PTHR46383">
    <property type="entry name" value="ASPARTATE AMINOTRANSFERASE"/>
    <property type="match status" value="1"/>
</dbReference>
<dbReference type="Pfam" id="PF00155">
    <property type="entry name" value="Aminotran_1_2"/>
    <property type="match status" value="1"/>
</dbReference>
<comment type="cofactor">
    <cofactor evidence="1 6">
        <name>pyridoxal 5'-phosphate</name>
        <dbReference type="ChEBI" id="CHEBI:597326"/>
    </cofactor>
</comment>
<dbReference type="SUPFAM" id="SSF53383">
    <property type="entry name" value="PLP-dependent transferases"/>
    <property type="match status" value="1"/>
</dbReference>
<dbReference type="Gene3D" id="3.40.640.10">
    <property type="entry name" value="Type I PLP-dependent aspartate aminotransferase-like (Major domain)"/>
    <property type="match status" value="1"/>
</dbReference>
<gene>
    <name evidence="8" type="ORF">A6770_33960</name>
</gene>
<keyword evidence="9" id="KW-1185">Reference proteome</keyword>
<accession>A0A367Q121</accession>
<evidence type="ECO:0000256" key="3">
    <source>
        <dbReference type="ARBA" id="ARBA00022576"/>
    </source>
</evidence>
<comment type="caution">
    <text evidence="8">The sequence shown here is derived from an EMBL/GenBank/DDBJ whole genome shotgun (WGS) entry which is preliminary data.</text>
</comment>
<evidence type="ECO:0000256" key="1">
    <source>
        <dbReference type="ARBA" id="ARBA00001933"/>
    </source>
</evidence>
<evidence type="ECO:0000313" key="8">
    <source>
        <dbReference type="EMBL" id="RCJ17500.1"/>
    </source>
</evidence>
<dbReference type="PROSITE" id="PS00105">
    <property type="entry name" value="AA_TRANSFER_CLASS_1"/>
    <property type="match status" value="1"/>
</dbReference>
<dbReference type="InterPro" id="IPR004838">
    <property type="entry name" value="NHTrfase_class1_PyrdxlP-BS"/>
</dbReference>
<dbReference type="EMBL" id="LXQD01000356">
    <property type="protein sequence ID" value="RCJ17500.1"/>
    <property type="molecule type" value="Genomic_DNA"/>
</dbReference>
<feature type="domain" description="Aminotransferase class I/classII large" evidence="7">
    <location>
        <begin position="41"/>
        <end position="377"/>
    </location>
</feature>
<dbReference type="GO" id="GO:0030170">
    <property type="term" value="F:pyridoxal phosphate binding"/>
    <property type="evidence" value="ECO:0007669"/>
    <property type="project" value="InterPro"/>
</dbReference>
<dbReference type="PANTHER" id="PTHR46383:SF1">
    <property type="entry name" value="ASPARTATE AMINOTRANSFERASE"/>
    <property type="match status" value="1"/>
</dbReference>
<sequence>MSSTILHLPTVDSEDTKNANIQSLFLNYWKAIEEYPSCIDLGMGMPSPSIFGSELEAQNEFVEGRQLWQANYQQQAGDRNLREAFSQLEKQRTGISYTAENVMIVSGALRGFSLVLDCLTRKKTHIVEIVPTYPLLAGQVRNVLERLGGTLTTIIPKDTKTFQITLDEVLPHIKSDSVIYLTNPNNPTGIYVPDNVLSKIIATCEEVGAYIILDEACDIPLNLNYNQKNYLDSPVVIRILSLSKTYLLAGFRLGYIVAHPQLIETFSNTYSFSDGNAPLIANKAIMKYLNTPHLMPFISQIFRNKVKLASYRFSKCSSITEFIEPEACFYIFLKIKSSKNSWLIFKELLAQGINVVPGCLFSVREDPWIRVCCCHEDDILIDHLDKLSKALDAL</sequence>
<dbReference type="CDD" id="cd00609">
    <property type="entry name" value="AAT_like"/>
    <property type="match status" value="1"/>
</dbReference>
<dbReference type="InterPro" id="IPR015421">
    <property type="entry name" value="PyrdxlP-dep_Trfase_major"/>
</dbReference>
<dbReference type="InterPro" id="IPR004839">
    <property type="entry name" value="Aminotransferase_I/II_large"/>
</dbReference>
<proteinExistence type="inferred from homology"/>